<dbReference type="GO" id="GO:0000785">
    <property type="term" value="C:chromatin"/>
    <property type="evidence" value="ECO:0007669"/>
    <property type="project" value="TreeGrafter"/>
</dbReference>
<dbReference type="Gene3D" id="3.30.40.10">
    <property type="entry name" value="Zinc/RING finger domain, C3HC4 (zinc finger)"/>
    <property type="match status" value="1"/>
</dbReference>
<name>A0A556TPY3_BAGYA</name>
<dbReference type="InterPro" id="IPR001965">
    <property type="entry name" value="Znf_PHD"/>
</dbReference>
<dbReference type="InterPro" id="IPR000315">
    <property type="entry name" value="Znf_B-box"/>
</dbReference>
<evidence type="ECO:0000313" key="10">
    <source>
        <dbReference type="Proteomes" id="UP000319801"/>
    </source>
</evidence>
<sequence length="1073" mass="117446">MKEVEKKRTNPSSIPATGKAESCVGCTSQLSFSSDPKLLPCLHIMCKSCFEKKSTQDNIDKGLSASLHCMTHKQERLKFFCVTCNQITCRDCQLIDHRNHSFLLIEEAMVTQKERLIKLLDTIKEQKNSVRARLQDLEGRINSIKEVKISSKKQLQNELQSLYTSLVLRCHQLSKELEDLCNEEEKSLKVIKSSLKMLEDRHEYITAFLHKMLNTKGRCILRHKAQIEKWVQRVLSQRKSLPDTIIHLSLSVNEHISSNIKNFASFKVTRVLPSAKEKYHNGNKLKNTPKDADKCHPGLHSESGATLSVPGTTVSQATVPSMSQAAADFTPLRKSMSTISKPVQLAQGLTDASCHPSSSSASGNLFQTTQSNTAECVGTQILPQSVSPQASQLKQVFKNLSHPLLTSLLQSNGSLPSPTVLNVIPTNLPQNIIMPNVVAPLSQSGVVFATPGITSCPSVAHPSILVHTSAHQSNTNNQFVPSLITLTPSAQSILNSSLNHTQQSIFQSQAVSGNSFSSQIASTLNQILPHHLAVSSTQSVNLQPSQSVGLQSNQLQFAEPKVPSDISSLKILKFHNYLPVMNVNKSNTLTCAPQSAPELTIVPASSNKDLDPPMSSTPQLPAASVSSVCSNTNLMECGSQTMQIDVNTCELPVKAPADSVCEGDTSVCNGASSVADESDNNLPTSTVPEEDTKARAVSAMRQPQQLLSTSLLPDCPSNQSISTSSKSPHESILTLSSTRTPSIKQLPSSSKELLSGEKTVIAKDPEQDDDDKTDHSELVKGMDEFEGTSEEPILRQDSNKTPLVSLLRLPILGSTQFRIVPSSQKDVILLQEISENQSIQRCIRITSPATAASLQADVHDCAVCLSAGALLQCAECGRSFHTTCHVPPILCDPIEMRVCSLCQDLLDDTDPFRNIRPKEPYLSLPDQRRCEQLLLTLMCENNSHLLYKTSKQTAHCVEFNLIVARLSGKCSPPYRSAAEMVSDLWALFEKLSSNSKKKDLIAKLQSAFQQRLNVSFGKNLHASLLKPLSSRDQKGAPETDVQRNRAKNTLKRMRDFLAANSSTLAKKAHTEDK</sequence>
<evidence type="ECO:0000256" key="7">
    <source>
        <dbReference type="SAM" id="MobiDB-lite"/>
    </source>
</evidence>
<dbReference type="AlphaFoldDB" id="A0A556TPY3"/>
<evidence type="ECO:0000259" key="8">
    <source>
        <dbReference type="PROSITE" id="PS50119"/>
    </source>
</evidence>
<dbReference type="SMART" id="SM00184">
    <property type="entry name" value="RING"/>
    <property type="match status" value="2"/>
</dbReference>
<feature type="compositionally biased region" description="Polar residues" evidence="7">
    <location>
        <begin position="716"/>
        <end position="726"/>
    </location>
</feature>
<feature type="compositionally biased region" description="Basic and acidic residues" evidence="7">
    <location>
        <begin position="1029"/>
        <end position="1043"/>
    </location>
</feature>
<evidence type="ECO:0000256" key="6">
    <source>
        <dbReference type="SAM" id="Coils"/>
    </source>
</evidence>
<dbReference type="GO" id="GO:0008270">
    <property type="term" value="F:zinc ion binding"/>
    <property type="evidence" value="ECO:0007669"/>
    <property type="project" value="UniProtKB-KW"/>
</dbReference>
<dbReference type="OrthoDB" id="1870062at2759"/>
<organism evidence="9 10">
    <name type="scientific">Bagarius yarrelli</name>
    <name type="common">Goonch</name>
    <name type="synonym">Bagrus yarrelli</name>
    <dbReference type="NCBI Taxonomy" id="175774"/>
    <lineage>
        <taxon>Eukaryota</taxon>
        <taxon>Metazoa</taxon>
        <taxon>Chordata</taxon>
        <taxon>Craniata</taxon>
        <taxon>Vertebrata</taxon>
        <taxon>Euteleostomi</taxon>
        <taxon>Actinopterygii</taxon>
        <taxon>Neopterygii</taxon>
        <taxon>Teleostei</taxon>
        <taxon>Ostariophysi</taxon>
        <taxon>Siluriformes</taxon>
        <taxon>Sisoridae</taxon>
        <taxon>Sisorinae</taxon>
        <taxon>Bagarius</taxon>
    </lineage>
</organism>
<keyword evidence="4" id="KW-0862">Zinc</keyword>
<dbReference type="InterPro" id="IPR011011">
    <property type="entry name" value="Znf_FYVE_PHD"/>
</dbReference>
<dbReference type="InterPro" id="IPR013083">
    <property type="entry name" value="Znf_RING/FYVE/PHD"/>
</dbReference>
<keyword evidence="6" id="KW-0175">Coiled coil</keyword>
<dbReference type="Pfam" id="PF00643">
    <property type="entry name" value="zf-B_box"/>
    <property type="match status" value="1"/>
</dbReference>
<evidence type="ECO:0000256" key="3">
    <source>
        <dbReference type="ARBA" id="ARBA00022771"/>
    </source>
</evidence>
<feature type="compositionally biased region" description="Low complexity" evidence="7">
    <location>
        <begin position="702"/>
        <end position="713"/>
    </location>
</feature>
<dbReference type="Proteomes" id="UP000319801">
    <property type="component" value="Unassembled WGS sequence"/>
</dbReference>
<dbReference type="CDD" id="cd15541">
    <property type="entry name" value="PHD_TIF1_like"/>
    <property type="match status" value="1"/>
</dbReference>
<evidence type="ECO:0000313" key="9">
    <source>
        <dbReference type="EMBL" id="TSK34764.1"/>
    </source>
</evidence>
<dbReference type="GO" id="GO:0005634">
    <property type="term" value="C:nucleus"/>
    <property type="evidence" value="ECO:0007669"/>
    <property type="project" value="UniProtKB-SubCell"/>
</dbReference>
<keyword evidence="2" id="KW-0479">Metal-binding</keyword>
<dbReference type="SUPFAM" id="SSF57845">
    <property type="entry name" value="B-box zinc-binding domain"/>
    <property type="match status" value="1"/>
</dbReference>
<dbReference type="InterPro" id="IPR001841">
    <property type="entry name" value="Znf_RING"/>
</dbReference>
<feature type="coiled-coil region" evidence="6">
    <location>
        <begin position="113"/>
        <end position="147"/>
    </location>
</feature>
<dbReference type="PROSITE" id="PS50119">
    <property type="entry name" value="ZF_BBOX"/>
    <property type="match status" value="1"/>
</dbReference>
<evidence type="ECO:0000256" key="1">
    <source>
        <dbReference type="ARBA" id="ARBA00004123"/>
    </source>
</evidence>
<feature type="compositionally biased region" description="Polar residues" evidence="7">
    <location>
        <begin position="733"/>
        <end position="752"/>
    </location>
</feature>
<dbReference type="SMART" id="SM00336">
    <property type="entry name" value="BBOX"/>
    <property type="match status" value="1"/>
</dbReference>
<reference evidence="9 10" key="1">
    <citation type="journal article" date="2019" name="Genome Biol. Evol.">
        <title>Whole-Genome Sequencing of the Giant Devil Catfish, Bagarius yarrelli.</title>
        <authorList>
            <person name="Jiang W."/>
            <person name="Lv Y."/>
            <person name="Cheng L."/>
            <person name="Yang K."/>
            <person name="Chao B."/>
            <person name="Wang X."/>
            <person name="Li Y."/>
            <person name="Pan X."/>
            <person name="You X."/>
            <person name="Zhang Y."/>
            <person name="Yang J."/>
            <person name="Li J."/>
            <person name="Zhang X."/>
            <person name="Liu S."/>
            <person name="Sun C."/>
            <person name="Yang J."/>
            <person name="Shi Q."/>
        </authorList>
    </citation>
    <scope>NUCLEOTIDE SEQUENCE [LARGE SCALE GENOMIC DNA]</scope>
    <source>
        <strain evidence="9">JWS20170419001</strain>
        <tissue evidence="9">Muscle</tissue>
    </source>
</reference>
<evidence type="ECO:0000256" key="2">
    <source>
        <dbReference type="ARBA" id="ARBA00022723"/>
    </source>
</evidence>
<proteinExistence type="predicted"/>
<dbReference type="Gene3D" id="3.30.160.60">
    <property type="entry name" value="Classic Zinc Finger"/>
    <property type="match status" value="1"/>
</dbReference>
<feature type="region of interest" description="Disordered" evidence="7">
    <location>
        <begin position="1028"/>
        <end position="1047"/>
    </location>
</feature>
<gene>
    <name evidence="9" type="ORF">Baya_4372</name>
</gene>
<dbReference type="PANTHER" id="PTHR45915:SF6">
    <property type="entry name" value="E3 UBIQUITIN-PROTEIN LIGASE TRIM33"/>
    <property type="match status" value="1"/>
</dbReference>
<dbReference type="SUPFAM" id="SSF57903">
    <property type="entry name" value="FYVE/PHD zinc finger"/>
    <property type="match status" value="1"/>
</dbReference>
<comment type="subcellular location">
    <subcellularLocation>
        <location evidence="1">Nucleus</location>
    </subcellularLocation>
</comment>
<dbReference type="PANTHER" id="PTHR45915">
    <property type="entry name" value="TRANSCRIPTION INTERMEDIARY FACTOR"/>
    <property type="match status" value="1"/>
</dbReference>
<keyword evidence="10" id="KW-1185">Reference proteome</keyword>
<protein>
    <submittedName>
        <fullName evidence="9">E3 ubiquitin-protein ligase TRIM33</fullName>
    </submittedName>
</protein>
<evidence type="ECO:0000256" key="4">
    <source>
        <dbReference type="ARBA" id="ARBA00022833"/>
    </source>
</evidence>
<dbReference type="EMBL" id="VCAZ01000010">
    <property type="protein sequence ID" value="TSK34764.1"/>
    <property type="molecule type" value="Genomic_DNA"/>
</dbReference>
<dbReference type="CDD" id="cd19775">
    <property type="entry name" value="Bbox2_TIF1_C-VI"/>
    <property type="match status" value="1"/>
</dbReference>
<feature type="domain" description="B box-type" evidence="8">
    <location>
        <begin position="64"/>
        <end position="105"/>
    </location>
</feature>
<accession>A0A556TPY3</accession>
<feature type="region of interest" description="Disordered" evidence="7">
    <location>
        <begin position="279"/>
        <end position="309"/>
    </location>
</feature>
<comment type="caution">
    <text evidence="9">The sequence shown here is derived from an EMBL/GenBank/DDBJ whole genome shotgun (WGS) entry which is preliminary data.</text>
</comment>
<feature type="region of interest" description="Disordered" evidence="7">
    <location>
        <begin position="671"/>
        <end position="775"/>
    </location>
</feature>
<keyword evidence="3 5" id="KW-0863">Zinc-finger</keyword>
<dbReference type="SMART" id="SM00249">
    <property type="entry name" value="PHD"/>
    <property type="match status" value="1"/>
</dbReference>
<evidence type="ECO:0000256" key="5">
    <source>
        <dbReference type="PROSITE-ProRule" id="PRU00024"/>
    </source>
</evidence>